<evidence type="ECO:0000313" key="2">
    <source>
        <dbReference type="Proteomes" id="UP000188637"/>
    </source>
</evidence>
<proteinExistence type="predicted"/>
<dbReference type="Proteomes" id="UP000188637">
    <property type="component" value="Unassembled WGS sequence"/>
</dbReference>
<sequence>MNLSNLTNSNLILLNNNAKTKDEVIKTLVNKLYKNGKLSSEEGFLKAVFDREKLSATGLEGGLAIPHGKSNFVKEASFAVMSTKNIVGWESLDPDNEVKYIFLLAIPEAAAGDTHLELLSELMTRMSDEEYKEKLFASKDVKQFMTNLDNELVDNTGDIVYTKSIVAVTACPAGIAHTYMAAEALVKAGNNMGVKVYVEKQGANGTEDRHTSENLKNADAAIFAVAVGVKEEDRFKHLAITKVGVAEPLKDAEGIIKKALEKAENHKKGDYVETASSEEKESIGSLVKQSVMTGISYMVPLIIAAGMINAMAVMAANLFDLQHLYDHATGAGSWLNNFRVLGSTLFGTFLIPVLAAYMSYSLADKTGLVSGFAAGIIANMIGGGFLAGMAGGLFAGFTVRALKKYLPAKGTFAGFVSFWCYPVFSTIIVGLGMFFIIGPPVAWINQALLNFLESLGGTNAALLGAVIGIMVSFDLGGPVNKAAYTFCAGAMAEGILMPYCAFASIKMVSGFAVTLITMIDKQNYTQDQQDVGKTTWILALAGITEGAIPFMMADPLRVIFSLCTGSAVTGILVALFDVGLNVPGAGIFSLFMLTPSPGSSYFVAATVWLGSAILGAIISTALLYISKRKFQKNK</sequence>
<gene>
    <name evidence="1" type="ORF">AN640_08560</name>
</gene>
<protein>
    <submittedName>
        <fullName evidence="1">PTS 2-O-a-mannosyl-D-glycerate transporter subunit IIABC</fullName>
    </submittedName>
</protein>
<dbReference type="EMBL" id="LJHD01000234">
    <property type="protein sequence ID" value="ONI40572.1"/>
    <property type="molecule type" value="Genomic_DNA"/>
</dbReference>
<accession>A0ACC8XCK6</accession>
<keyword evidence="2" id="KW-1185">Reference proteome</keyword>
<name>A0ACC8XCK6_9FIRM</name>
<organism evidence="1 2">
    <name type="scientific">Candidatus Epulonipiscium fishelsonii</name>
    <dbReference type="NCBI Taxonomy" id="77094"/>
    <lineage>
        <taxon>Bacteria</taxon>
        <taxon>Bacillati</taxon>
        <taxon>Bacillota</taxon>
        <taxon>Clostridia</taxon>
        <taxon>Lachnospirales</taxon>
        <taxon>Lachnospiraceae</taxon>
        <taxon>Candidatus Epulonipiscium</taxon>
    </lineage>
</organism>
<evidence type="ECO:0000313" key="1">
    <source>
        <dbReference type="EMBL" id="ONI40572.1"/>
    </source>
</evidence>
<comment type="caution">
    <text evidence="1">The sequence shown here is derived from an EMBL/GenBank/DDBJ whole genome shotgun (WGS) entry which is preliminary data.</text>
</comment>
<reference evidence="1" key="1">
    <citation type="submission" date="2016-08" db="EMBL/GenBank/DDBJ databases">
        <authorList>
            <person name="Ngugi D.K."/>
            <person name="Miyake S."/>
            <person name="Stingl U."/>
        </authorList>
    </citation>
    <scope>NUCLEOTIDE SEQUENCE</scope>
    <source>
        <strain evidence="1">SCG-D08WGA-EpuloA1</strain>
    </source>
</reference>